<evidence type="ECO:0000256" key="1">
    <source>
        <dbReference type="SAM" id="MobiDB-lite"/>
    </source>
</evidence>
<evidence type="ECO:0000313" key="2">
    <source>
        <dbReference type="EMBL" id="MCG5030126.1"/>
    </source>
</evidence>
<sequence length="107" mass="11031">MGKFTRFALAAAAAVLGVALLIGAAAALLFALAATLTALALASLAAPRQCRAAARSLSRLASELPRAFRRFFRTAEALLRDFADPPKPEEEKGKEPGGSGQPGAARP</sequence>
<organism evidence="2 3">
    <name type="scientific">Mesosutterella porci</name>
    <dbReference type="NCBI Taxonomy" id="2915351"/>
    <lineage>
        <taxon>Bacteria</taxon>
        <taxon>Pseudomonadati</taxon>
        <taxon>Pseudomonadota</taxon>
        <taxon>Betaproteobacteria</taxon>
        <taxon>Burkholderiales</taxon>
        <taxon>Sutterellaceae</taxon>
        <taxon>Mesosutterella</taxon>
    </lineage>
</organism>
<comment type="caution">
    <text evidence="2">The sequence shown here is derived from an EMBL/GenBank/DDBJ whole genome shotgun (WGS) entry which is preliminary data.</text>
</comment>
<feature type="region of interest" description="Disordered" evidence="1">
    <location>
        <begin position="80"/>
        <end position="107"/>
    </location>
</feature>
<gene>
    <name evidence="2" type="ORF">MAF45_01475</name>
</gene>
<evidence type="ECO:0000313" key="3">
    <source>
        <dbReference type="Proteomes" id="UP001297600"/>
    </source>
</evidence>
<reference evidence="2 3" key="1">
    <citation type="submission" date="2022-02" db="EMBL/GenBank/DDBJ databases">
        <title>Mesosutterella porci, a novel member of the family Sutterellaceae from pig feces.</title>
        <authorList>
            <person name="Wylensek D."/>
            <person name="Clavel T."/>
        </authorList>
    </citation>
    <scope>NUCLEOTIDE SEQUENCE [LARGE SCALE GENOMIC DNA]</scope>
    <source>
        <strain evidence="3">oilRF-744-wt-GAM-9</strain>
    </source>
</reference>
<feature type="compositionally biased region" description="Basic and acidic residues" evidence="1">
    <location>
        <begin position="80"/>
        <end position="95"/>
    </location>
</feature>
<dbReference type="Proteomes" id="UP001297600">
    <property type="component" value="Unassembled WGS sequence"/>
</dbReference>
<dbReference type="EMBL" id="JAKNCT010000001">
    <property type="protein sequence ID" value="MCG5030126.1"/>
    <property type="molecule type" value="Genomic_DNA"/>
</dbReference>
<dbReference type="RefSeq" id="WP_237977778.1">
    <property type="nucleotide sequence ID" value="NZ_JAKNCT010000001.1"/>
</dbReference>
<proteinExistence type="predicted"/>
<keyword evidence="3" id="KW-1185">Reference proteome</keyword>
<name>A0ABS9MND9_9BURK</name>
<accession>A0ABS9MND9</accession>
<protein>
    <submittedName>
        <fullName evidence="2">Uncharacterized protein</fullName>
    </submittedName>
</protein>